<dbReference type="RefSeq" id="WP_013925133.1">
    <property type="nucleotide sequence ID" value="NC_015702.1"/>
</dbReference>
<dbReference type="FunFam" id="3.40.50.300:FF:000013">
    <property type="entry name" value="PhoH family ATPase"/>
    <property type="match status" value="1"/>
</dbReference>
<evidence type="ECO:0000256" key="2">
    <source>
        <dbReference type="ARBA" id="ARBA00022741"/>
    </source>
</evidence>
<dbReference type="OrthoDB" id="9773137at2"/>
<dbReference type="GO" id="GO:0005524">
    <property type="term" value="F:ATP binding"/>
    <property type="evidence" value="ECO:0007669"/>
    <property type="project" value="UniProtKB-KW"/>
</dbReference>
<dbReference type="Gene3D" id="3.40.50.1010">
    <property type="entry name" value="5'-nuclease"/>
    <property type="match status" value="1"/>
</dbReference>
<keyword evidence="7" id="KW-1185">Reference proteome</keyword>
<name>F8L0C7_PARAV</name>
<dbReference type="SUPFAM" id="SSF52540">
    <property type="entry name" value="P-loop containing nucleoside triphosphate hydrolases"/>
    <property type="match status" value="1"/>
</dbReference>
<dbReference type="SMART" id="SM00670">
    <property type="entry name" value="PINc"/>
    <property type="match status" value="1"/>
</dbReference>
<organism evidence="6 7">
    <name type="scientific">Parachlamydia acanthamoebae (strain UV7)</name>
    <dbReference type="NCBI Taxonomy" id="765952"/>
    <lineage>
        <taxon>Bacteria</taxon>
        <taxon>Pseudomonadati</taxon>
        <taxon>Chlamydiota</taxon>
        <taxon>Chlamydiia</taxon>
        <taxon>Parachlamydiales</taxon>
        <taxon>Parachlamydiaceae</taxon>
        <taxon>Parachlamydia</taxon>
    </lineage>
</organism>
<dbReference type="GO" id="GO:0005829">
    <property type="term" value="C:cytosol"/>
    <property type="evidence" value="ECO:0007669"/>
    <property type="project" value="TreeGrafter"/>
</dbReference>
<evidence type="ECO:0000256" key="3">
    <source>
        <dbReference type="ARBA" id="ARBA00022840"/>
    </source>
</evidence>
<evidence type="ECO:0000259" key="5">
    <source>
        <dbReference type="SMART" id="SM00670"/>
    </source>
</evidence>
<feature type="domain" description="PIN" evidence="5">
    <location>
        <begin position="3"/>
        <end position="129"/>
    </location>
</feature>
<dbReference type="CDD" id="cd09883">
    <property type="entry name" value="PIN_VapC_PhoHL-ATPase"/>
    <property type="match status" value="1"/>
</dbReference>
<dbReference type="Pfam" id="PF13638">
    <property type="entry name" value="PIN_4"/>
    <property type="match status" value="1"/>
</dbReference>
<dbReference type="InterPro" id="IPR027417">
    <property type="entry name" value="P-loop_NTPase"/>
</dbReference>
<dbReference type="eggNOG" id="COG1875">
    <property type="taxonomic scope" value="Bacteria"/>
</dbReference>
<dbReference type="EMBL" id="FR872580">
    <property type="protein sequence ID" value="CCB86657.1"/>
    <property type="molecule type" value="Genomic_DNA"/>
</dbReference>
<dbReference type="HOGENOM" id="CLU_022283_2_1_0"/>
<keyword evidence="2" id="KW-0547">Nucleotide-binding</keyword>
<dbReference type="PANTHER" id="PTHR30473:SF2">
    <property type="entry name" value="PIN DOMAIN-CONTAINING PROTEIN"/>
    <property type="match status" value="1"/>
</dbReference>
<comment type="similarity">
    <text evidence="1">Belongs to the PhoH family.</text>
</comment>
<dbReference type="AlphaFoldDB" id="F8L0C7"/>
<dbReference type="SUPFAM" id="SSF88723">
    <property type="entry name" value="PIN domain-like"/>
    <property type="match status" value="1"/>
</dbReference>
<proteinExistence type="inferred from homology"/>
<sequence>MKKTFVLDTNVILHDPEAIIKFPRNRVVIPVAVLEELDKMKRLPNDLGKNSRAFFRFLDSLASEGKGDLHNGISLSNDSDVRIALEIKKDYKGDFSLSTTDNKIIMAAYLLFERSENVVFVSKDFAARIKAEAIGLEAEDYENLKYAYQTMYRGNRRVEVTKHDVDSFFKDGFIKLPDLDCHPNEYLVMTSPENSSAVGKYDPVRKQVEPLLKSVNMWGIKPRNVEQRCAVDLLLRDDIKLVTLLGPAGTGKTLLALACGLRKVFDEGIYSRILVSRPVIPLGRDIGYLPGTKEEKLFHWMQPIYDNLEFLCESPSGQTTDTLRWVTESKKVEMEAVTYIRGRSLPKMYIIVDEAQNLTPHEVKTIISRAGEGTKVILTGDPTQIDHPYLDKDSNGLTYAVGRFADQKIYGNMFLEKTERSELAALAAEIL</sequence>
<gene>
    <name evidence="6" type="primary">ylaK</name>
    <name evidence="6" type="ordered locus">PUV_17070</name>
</gene>
<accession>F8L0C7</accession>
<reference evidence="6 7" key="2">
    <citation type="journal article" date="2011" name="Mol. Biol. Evol.">
        <title>Unity in variety--the pan-genome of the Chlamydiae.</title>
        <authorList>
            <person name="Collingro A."/>
            <person name="Tischler P."/>
            <person name="Weinmaier T."/>
            <person name="Penz T."/>
            <person name="Heinz E."/>
            <person name="Brunham R.C."/>
            <person name="Read T.D."/>
            <person name="Bavoil P.M."/>
            <person name="Sachse K."/>
            <person name="Kahane S."/>
            <person name="Friedman M.G."/>
            <person name="Rattei T."/>
            <person name="Myers G.S."/>
            <person name="Horn M."/>
        </authorList>
    </citation>
    <scope>NUCLEOTIDE SEQUENCE [LARGE SCALE GENOMIC DNA]</scope>
    <source>
        <strain evidence="7">UV7</strain>
    </source>
</reference>
<keyword evidence="3" id="KW-0067">ATP-binding</keyword>
<dbReference type="InterPro" id="IPR051451">
    <property type="entry name" value="PhoH2-like"/>
</dbReference>
<dbReference type="PANTHER" id="PTHR30473">
    <property type="entry name" value="PROTEIN PHOH"/>
    <property type="match status" value="1"/>
</dbReference>
<dbReference type="Gene3D" id="3.40.50.300">
    <property type="entry name" value="P-loop containing nucleotide triphosphate hydrolases"/>
    <property type="match status" value="1"/>
</dbReference>
<dbReference type="KEGG" id="puv:PUV_17070"/>
<evidence type="ECO:0000313" key="7">
    <source>
        <dbReference type="Proteomes" id="UP000000495"/>
    </source>
</evidence>
<dbReference type="Proteomes" id="UP000000495">
    <property type="component" value="Chromosome"/>
</dbReference>
<dbReference type="InterPro" id="IPR029060">
    <property type="entry name" value="PIN-like_dom_sf"/>
</dbReference>
<protein>
    <submittedName>
        <fullName evidence="6">Uncharacterized protein ylaK</fullName>
    </submittedName>
</protein>
<reference key="1">
    <citation type="journal article" date="2011" name="Mol. Biol. Evol.">
        <title>Unity in variety -- the pan-genome of the Chlamydiae.</title>
        <authorList>
            <person name="Collingro A."/>
            <person name="Tischler P."/>
            <person name="Weinmaier T."/>
            <person name="Penz T."/>
            <person name="Heinz E."/>
            <person name="Brunham R.C."/>
            <person name="Read T.D."/>
            <person name="Bavoil P.M."/>
            <person name="Sachse K."/>
            <person name="Kahane S."/>
            <person name="Friedman M.G."/>
            <person name="Rattei T."/>
            <person name="Myers G.S.A."/>
            <person name="Horn M."/>
        </authorList>
    </citation>
    <scope>NUCLEOTIDE SEQUENCE</scope>
    <source>
        <strain>UV7</strain>
    </source>
</reference>
<comment type="similarity">
    <text evidence="4">In the N-terminal section; belongs to the PINc/VapC protein family.</text>
</comment>
<dbReference type="InterPro" id="IPR003714">
    <property type="entry name" value="PhoH"/>
</dbReference>
<dbReference type="InterPro" id="IPR002716">
    <property type="entry name" value="PIN_dom"/>
</dbReference>
<evidence type="ECO:0000256" key="1">
    <source>
        <dbReference type="ARBA" id="ARBA00010393"/>
    </source>
</evidence>
<dbReference type="STRING" id="765952.PUV_17070"/>
<evidence type="ECO:0000256" key="4">
    <source>
        <dbReference type="ARBA" id="ARBA00046345"/>
    </source>
</evidence>
<dbReference type="Pfam" id="PF02562">
    <property type="entry name" value="PhoH"/>
    <property type="match status" value="1"/>
</dbReference>
<evidence type="ECO:0000313" key="6">
    <source>
        <dbReference type="EMBL" id="CCB86657.1"/>
    </source>
</evidence>